<reference evidence="3" key="1">
    <citation type="submission" date="2022-11" db="UniProtKB">
        <authorList>
            <consortium name="WormBaseParasite"/>
        </authorList>
    </citation>
    <scope>IDENTIFICATION</scope>
</reference>
<feature type="region of interest" description="Disordered" evidence="1">
    <location>
        <begin position="50"/>
        <end position="69"/>
    </location>
</feature>
<protein>
    <submittedName>
        <fullName evidence="3">Uncharacterized protein</fullName>
    </submittedName>
</protein>
<organism evidence="2 3">
    <name type="scientific">Romanomermis culicivorax</name>
    <name type="common">Nematode worm</name>
    <dbReference type="NCBI Taxonomy" id="13658"/>
    <lineage>
        <taxon>Eukaryota</taxon>
        <taxon>Metazoa</taxon>
        <taxon>Ecdysozoa</taxon>
        <taxon>Nematoda</taxon>
        <taxon>Enoplea</taxon>
        <taxon>Dorylaimia</taxon>
        <taxon>Mermithida</taxon>
        <taxon>Mermithoidea</taxon>
        <taxon>Mermithidae</taxon>
        <taxon>Romanomermis</taxon>
    </lineage>
</organism>
<name>A0A915L6N0_ROMCU</name>
<evidence type="ECO:0000256" key="1">
    <source>
        <dbReference type="SAM" id="MobiDB-lite"/>
    </source>
</evidence>
<proteinExistence type="predicted"/>
<dbReference type="WBParaSite" id="nRc.2.0.1.t46173-RA">
    <property type="protein sequence ID" value="nRc.2.0.1.t46173-RA"/>
    <property type="gene ID" value="nRc.2.0.1.g46173"/>
</dbReference>
<accession>A0A915L6N0</accession>
<keyword evidence="2" id="KW-1185">Reference proteome</keyword>
<dbReference type="Proteomes" id="UP000887565">
    <property type="component" value="Unplaced"/>
</dbReference>
<sequence>MRTKTKQKEKTNITVQKLGINGGDGGEYRRQIEIVVDCRDGCDFLGDSGRCDNHGGHGDRHGHQSERSESCDCDRGGWYCGIEMMKCRFMIGAMKEDSHHGAAAV</sequence>
<evidence type="ECO:0000313" key="2">
    <source>
        <dbReference type="Proteomes" id="UP000887565"/>
    </source>
</evidence>
<dbReference type="AlphaFoldDB" id="A0A915L6N0"/>
<evidence type="ECO:0000313" key="3">
    <source>
        <dbReference type="WBParaSite" id="nRc.2.0.1.t46173-RA"/>
    </source>
</evidence>